<keyword evidence="3" id="KW-0645">Protease</keyword>
<dbReference type="PANTHER" id="PTHR43066:SF1">
    <property type="entry name" value="RHOMBOID PROTEIN 2"/>
    <property type="match status" value="1"/>
</dbReference>
<evidence type="ECO:0000256" key="8">
    <source>
        <dbReference type="SAM" id="Phobius"/>
    </source>
</evidence>
<feature type="domain" description="Peptidase S54 rhomboid" evidence="9">
    <location>
        <begin position="70"/>
        <end position="211"/>
    </location>
</feature>
<keyword evidence="5" id="KW-0378">Hydrolase</keyword>
<sequence>MQRRQRRDRNLQLGVLLLFNEICHLGLNNIPPVTLATVVSQALLYMGFIDVPWSKWDVCISGTKILKEGDYKTLFLSVIEHGDDMHLYYNMISFLIKGRTLEKKYGSINFALLLVVLTVMTSLWYVALSVAGAKLFTDPSILNSCAIGFSGVIFALKLITTLENSDGYGYVQGFRVPTQYTAWAELIAIHLLVPNASFIGHLAGILAGLIYMKSPMGSLIDSFIHSLTGKVV</sequence>
<evidence type="ECO:0000313" key="10">
    <source>
        <dbReference type="EMBL" id="KAL1140070.1"/>
    </source>
</evidence>
<evidence type="ECO:0000256" key="6">
    <source>
        <dbReference type="ARBA" id="ARBA00022989"/>
    </source>
</evidence>
<protein>
    <recommendedName>
        <fullName evidence="9">Peptidase S54 rhomboid domain-containing protein</fullName>
    </recommendedName>
</protein>
<gene>
    <name evidence="10" type="ORF">AAG570_000002</name>
</gene>
<organism evidence="10 11">
    <name type="scientific">Ranatra chinensis</name>
    <dbReference type="NCBI Taxonomy" id="642074"/>
    <lineage>
        <taxon>Eukaryota</taxon>
        <taxon>Metazoa</taxon>
        <taxon>Ecdysozoa</taxon>
        <taxon>Arthropoda</taxon>
        <taxon>Hexapoda</taxon>
        <taxon>Insecta</taxon>
        <taxon>Pterygota</taxon>
        <taxon>Neoptera</taxon>
        <taxon>Paraneoptera</taxon>
        <taxon>Hemiptera</taxon>
        <taxon>Heteroptera</taxon>
        <taxon>Panheteroptera</taxon>
        <taxon>Nepomorpha</taxon>
        <taxon>Nepidae</taxon>
        <taxon>Ranatrinae</taxon>
        <taxon>Ranatra</taxon>
    </lineage>
</organism>
<proteinExistence type="inferred from homology"/>
<dbReference type="Pfam" id="PF01694">
    <property type="entry name" value="Rhomboid"/>
    <property type="match status" value="1"/>
</dbReference>
<dbReference type="GO" id="GO:0016020">
    <property type="term" value="C:membrane"/>
    <property type="evidence" value="ECO:0007669"/>
    <property type="project" value="UniProtKB-SubCell"/>
</dbReference>
<dbReference type="GO" id="GO:0006508">
    <property type="term" value="P:proteolysis"/>
    <property type="evidence" value="ECO:0007669"/>
    <property type="project" value="UniProtKB-KW"/>
</dbReference>
<dbReference type="FunFam" id="1.20.1540.10:FF:000008">
    <property type="entry name" value="RHOMBOID-like protein 13"/>
    <property type="match status" value="1"/>
</dbReference>
<keyword evidence="4 8" id="KW-0812">Transmembrane</keyword>
<dbReference type="GO" id="GO:0008233">
    <property type="term" value="F:peptidase activity"/>
    <property type="evidence" value="ECO:0007669"/>
    <property type="project" value="UniProtKB-KW"/>
</dbReference>
<dbReference type="Gene3D" id="1.20.1540.10">
    <property type="entry name" value="Rhomboid-like"/>
    <property type="match status" value="1"/>
</dbReference>
<evidence type="ECO:0000256" key="1">
    <source>
        <dbReference type="ARBA" id="ARBA00004141"/>
    </source>
</evidence>
<dbReference type="Proteomes" id="UP001558652">
    <property type="component" value="Unassembled WGS sequence"/>
</dbReference>
<dbReference type="PANTHER" id="PTHR43066">
    <property type="entry name" value="RHOMBOID-RELATED PROTEIN"/>
    <property type="match status" value="1"/>
</dbReference>
<keyword evidence="7 8" id="KW-0472">Membrane</keyword>
<comment type="similarity">
    <text evidence="2">Belongs to the peptidase S54 family.</text>
</comment>
<feature type="transmembrane region" description="Helical" evidence="8">
    <location>
        <begin position="180"/>
        <end position="212"/>
    </location>
</feature>
<evidence type="ECO:0000256" key="5">
    <source>
        <dbReference type="ARBA" id="ARBA00022801"/>
    </source>
</evidence>
<dbReference type="InterPro" id="IPR035952">
    <property type="entry name" value="Rhomboid-like_sf"/>
</dbReference>
<dbReference type="InterPro" id="IPR022764">
    <property type="entry name" value="Peptidase_S54_rhomboid_dom"/>
</dbReference>
<evidence type="ECO:0000256" key="2">
    <source>
        <dbReference type="ARBA" id="ARBA00009045"/>
    </source>
</evidence>
<comment type="caution">
    <text evidence="10">The sequence shown here is derived from an EMBL/GenBank/DDBJ whole genome shotgun (WGS) entry which is preliminary data.</text>
</comment>
<name>A0ABD0YVT9_9HEMI</name>
<accession>A0ABD0YVT9</accession>
<evidence type="ECO:0000313" key="11">
    <source>
        <dbReference type="Proteomes" id="UP001558652"/>
    </source>
</evidence>
<evidence type="ECO:0000256" key="4">
    <source>
        <dbReference type="ARBA" id="ARBA00022692"/>
    </source>
</evidence>
<dbReference type="SUPFAM" id="SSF144091">
    <property type="entry name" value="Rhomboid-like"/>
    <property type="match status" value="1"/>
</dbReference>
<feature type="transmembrane region" description="Helical" evidence="8">
    <location>
        <begin position="107"/>
        <end position="128"/>
    </location>
</feature>
<comment type="subcellular location">
    <subcellularLocation>
        <location evidence="1">Membrane</location>
        <topology evidence="1">Multi-pass membrane protein</topology>
    </subcellularLocation>
</comment>
<evidence type="ECO:0000256" key="7">
    <source>
        <dbReference type="ARBA" id="ARBA00023136"/>
    </source>
</evidence>
<evidence type="ECO:0000256" key="3">
    <source>
        <dbReference type="ARBA" id="ARBA00022670"/>
    </source>
</evidence>
<dbReference type="AlphaFoldDB" id="A0ABD0YVT9"/>
<keyword evidence="6 8" id="KW-1133">Transmembrane helix</keyword>
<evidence type="ECO:0000259" key="9">
    <source>
        <dbReference type="Pfam" id="PF01694"/>
    </source>
</evidence>
<reference evidence="10 11" key="1">
    <citation type="submission" date="2024-07" db="EMBL/GenBank/DDBJ databases">
        <title>Chromosome-level genome assembly of the water stick insect Ranatra chinensis (Heteroptera: Nepidae).</title>
        <authorList>
            <person name="Liu X."/>
        </authorList>
    </citation>
    <scope>NUCLEOTIDE SEQUENCE [LARGE SCALE GENOMIC DNA]</scope>
    <source>
        <strain evidence="10">Cailab_2021Rc</strain>
        <tissue evidence="10">Muscle</tissue>
    </source>
</reference>
<dbReference type="EMBL" id="JBFDAA010000001">
    <property type="protein sequence ID" value="KAL1140070.1"/>
    <property type="molecule type" value="Genomic_DNA"/>
</dbReference>
<keyword evidence="11" id="KW-1185">Reference proteome</keyword>